<dbReference type="eggNOG" id="COG4627">
    <property type="taxonomic scope" value="Bacteria"/>
</dbReference>
<dbReference type="HOGENOM" id="CLU_089133_1_0_3"/>
<sequence length="236" mass="27156">MGTPRTSYAKAWIRVMKYIPKSVRDRYRPQWRAFELEAKTAYGKLQRQFLRPPFPNLKNEGINLHLGCGSINHPKFINIDGLPAPHVHYIRAIDNLAPFKDSSVNLIYACHCLEHIPHSKVIKVLNEWFRVLNTDGTLRLSVPDFDLLLNIYNDNGSDINTILGMLMGGQNYKFNFHLTAFNRTSLKNLLIETGFKQVQEWQPGSCELTTFDDFSDRKALINGKYYPVSLNLEAVK</sequence>
<organism evidence="1 2">
    <name type="scientific">Coleofasciculus chthonoplastes PCC 7420</name>
    <dbReference type="NCBI Taxonomy" id="118168"/>
    <lineage>
        <taxon>Bacteria</taxon>
        <taxon>Bacillati</taxon>
        <taxon>Cyanobacteriota</taxon>
        <taxon>Cyanophyceae</taxon>
        <taxon>Coleofasciculales</taxon>
        <taxon>Coleofasciculaceae</taxon>
        <taxon>Coleofasciculus</taxon>
    </lineage>
</organism>
<dbReference type="Proteomes" id="UP000003835">
    <property type="component" value="Unassembled WGS sequence"/>
</dbReference>
<proteinExistence type="predicted"/>
<reference evidence="1 2" key="1">
    <citation type="submission" date="2008-07" db="EMBL/GenBank/DDBJ databases">
        <authorList>
            <person name="Tandeau de Marsac N."/>
            <person name="Ferriera S."/>
            <person name="Johnson J."/>
            <person name="Kravitz S."/>
            <person name="Beeson K."/>
            <person name="Sutton G."/>
            <person name="Rogers Y.-H."/>
            <person name="Friedman R."/>
            <person name="Frazier M."/>
            <person name="Venter J.C."/>
        </authorList>
    </citation>
    <scope>NUCLEOTIDE SEQUENCE [LARGE SCALE GENOMIC DNA]</scope>
    <source>
        <strain evidence="1 2">PCC 7420</strain>
    </source>
</reference>
<accession>B4VS37</accession>
<protein>
    <recommendedName>
        <fullName evidence="3">Methyltransferase type 11 domain-containing protein</fullName>
    </recommendedName>
</protein>
<dbReference type="EMBL" id="DS989850">
    <property type="protein sequence ID" value="EDX75215.1"/>
    <property type="molecule type" value="Genomic_DNA"/>
</dbReference>
<dbReference type="AlphaFoldDB" id="B4VS37"/>
<dbReference type="Pfam" id="PF13489">
    <property type="entry name" value="Methyltransf_23"/>
    <property type="match status" value="1"/>
</dbReference>
<dbReference type="InterPro" id="IPR029063">
    <property type="entry name" value="SAM-dependent_MTases_sf"/>
</dbReference>
<name>B4VS37_9CYAN</name>
<keyword evidence="2" id="KW-1185">Reference proteome</keyword>
<evidence type="ECO:0000313" key="1">
    <source>
        <dbReference type="EMBL" id="EDX75215.1"/>
    </source>
</evidence>
<evidence type="ECO:0008006" key="3">
    <source>
        <dbReference type="Google" id="ProtNLM"/>
    </source>
</evidence>
<evidence type="ECO:0000313" key="2">
    <source>
        <dbReference type="Proteomes" id="UP000003835"/>
    </source>
</evidence>
<dbReference type="SUPFAM" id="SSF53335">
    <property type="entry name" value="S-adenosyl-L-methionine-dependent methyltransferases"/>
    <property type="match status" value="1"/>
</dbReference>
<dbReference type="STRING" id="118168.MC7420_2219"/>
<dbReference type="Gene3D" id="3.40.50.150">
    <property type="entry name" value="Vaccinia Virus protein VP39"/>
    <property type="match status" value="1"/>
</dbReference>
<gene>
    <name evidence="1" type="ORF">MC7420_2219</name>
</gene>